<evidence type="ECO:0000256" key="1">
    <source>
        <dbReference type="ARBA" id="ARBA00004251"/>
    </source>
</evidence>
<keyword evidence="18" id="KW-1185">Reference proteome</keyword>
<reference evidence="17 18" key="1">
    <citation type="journal article" date="2022" name="Int. J. Syst. Evol. Microbiol.">
        <title>Prevotella herbatica sp. nov., a plant polysaccharide-decomposing anaerobic bacterium isolated from a methanogenic reactor.</title>
        <authorList>
            <person name="Uek A."/>
            <person name="Tonouchi A."/>
            <person name="Kaku N."/>
            <person name="Ueki K."/>
        </authorList>
    </citation>
    <scope>NUCLEOTIDE SEQUENCE [LARGE SCALE GENOMIC DNA]</scope>
    <source>
        <strain evidence="17 18">WR041</strain>
    </source>
</reference>
<sequence>MNIIDGNNNKQINFSVSVPEWKNTDSLSSSKTSRATPITDASLSTSNTFNLIADQNDGAGNYSTLINKEAVSFTNNIWQTTPSHYYWSGIPNKTVNFYAYYPTSISGNISHTVGSSPILSYTVPTESSNQVDIITATGNNVSGNTNSSIPLTFNHIFAAVKFAVGTNGLPSGTIKSITISGIHNSGTYTFGSSWTLDPTTSSFTISPSTIITGANGENITSDVYTLMMIPQALSNADVSLVYNNGTTFSAKISGTWDAGGVYTYNLSKTIVFNYDYTGASQTFTAPYSGIYKLEVWGAQGGSMVTSPWTGKGGKGGYTTGNISLQSGSILYVYVGGQGQGFVDVNTLPNNWGGWNGGGTCYQGASGGGGATDIRTVLGAWNNTTSLNSRIIVGGGGGGSNDYTEGGGGGGLIGGNGSASSDVTNPIIATGGTQTSGGIGWINGSFGIGGGAADANGDGGAGGGGWYGGAKSQGFNVSGGGGSSYYGNLQNANTTAGVRSGNGYARITFISAN</sequence>
<evidence type="ECO:0000256" key="11">
    <source>
        <dbReference type="ARBA" id="ARBA00023136"/>
    </source>
</evidence>
<keyword evidence="9" id="KW-0067">ATP-binding</keyword>
<accession>A0ABM7NZ89</accession>
<evidence type="ECO:0000256" key="3">
    <source>
        <dbReference type="ARBA" id="ARBA00022475"/>
    </source>
</evidence>
<dbReference type="CDD" id="cd13120">
    <property type="entry name" value="BF2867_like_N"/>
    <property type="match status" value="1"/>
</dbReference>
<evidence type="ECO:0000313" key="17">
    <source>
        <dbReference type="EMBL" id="BCS85843.1"/>
    </source>
</evidence>
<organism evidence="17 18">
    <name type="scientific">Prevotella herbatica</name>
    <dbReference type="NCBI Taxonomy" id="2801997"/>
    <lineage>
        <taxon>Bacteria</taxon>
        <taxon>Pseudomonadati</taxon>
        <taxon>Bacteroidota</taxon>
        <taxon>Bacteroidia</taxon>
        <taxon>Bacteroidales</taxon>
        <taxon>Prevotellaceae</taxon>
        <taxon>Prevotella</taxon>
    </lineage>
</organism>
<protein>
    <recommendedName>
        <fullName evidence="2">receptor protein-tyrosine kinase</fullName>
        <ecNumber evidence="2">2.7.10.1</ecNumber>
    </recommendedName>
</protein>
<keyword evidence="14" id="KW-0675">Receptor</keyword>
<keyword evidence="3" id="KW-1003">Cell membrane</keyword>
<keyword evidence="4" id="KW-0808">Transferase</keyword>
<dbReference type="CDD" id="cd13121">
    <property type="entry name" value="BF2867_like_C"/>
    <property type="match status" value="1"/>
</dbReference>
<evidence type="ECO:0000256" key="9">
    <source>
        <dbReference type="ARBA" id="ARBA00022840"/>
    </source>
</evidence>
<evidence type="ECO:0000313" key="18">
    <source>
        <dbReference type="Proteomes" id="UP001319045"/>
    </source>
</evidence>
<keyword evidence="11" id="KW-0472">Membrane</keyword>
<evidence type="ECO:0000256" key="10">
    <source>
        <dbReference type="ARBA" id="ARBA00022989"/>
    </source>
</evidence>
<keyword evidence="7" id="KW-0547">Nucleotide-binding</keyword>
<dbReference type="Proteomes" id="UP001319045">
    <property type="component" value="Chromosome"/>
</dbReference>
<keyword evidence="15" id="KW-0325">Glycoprotein</keyword>
<evidence type="ECO:0000256" key="6">
    <source>
        <dbReference type="ARBA" id="ARBA00022729"/>
    </source>
</evidence>
<evidence type="ECO:0000256" key="13">
    <source>
        <dbReference type="ARBA" id="ARBA00023157"/>
    </source>
</evidence>
<evidence type="ECO:0000256" key="14">
    <source>
        <dbReference type="ARBA" id="ARBA00023170"/>
    </source>
</evidence>
<keyword evidence="5" id="KW-0812">Transmembrane</keyword>
<dbReference type="EMBL" id="AP024484">
    <property type="protein sequence ID" value="BCS85843.1"/>
    <property type="molecule type" value="Genomic_DNA"/>
</dbReference>
<proteinExistence type="predicted"/>
<evidence type="ECO:0000256" key="12">
    <source>
        <dbReference type="ARBA" id="ARBA00023137"/>
    </source>
</evidence>
<dbReference type="InterPro" id="IPR042278">
    <property type="entry name" value="Mfa-like_1_N"/>
</dbReference>
<keyword evidence="12" id="KW-0829">Tyrosine-protein kinase</keyword>
<evidence type="ECO:0000256" key="7">
    <source>
        <dbReference type="ARBA" id="ARBA00022741"/>
    </source>
</evidence>
<evidence type="ECO:0000256" key="2">
    <source>
        <dbReference type="ARBA" id="ARBA00011902"/>
    </source>
</evidence>
<dbReference type="EC" id="2.7.10.1" evidence="2"/>
<dbReference type="Pfam" id="PF12810">
    <property type="entry name" value="ALK_LTK_GRD"/>
    <property type="match status" value="1"/>
</dbReference>
<dbReference type="Gene3D" id="2.60.40.2620">
    <property type="entry name" value="Fimbrillin-like"/>
    <property type="match status" value="1"/>
</dbReference>
<keyword evidence="13" id="KW-1015">Disulfide bond</keyword>
<name>A0ABM7NZ89_9BACT</name>
<keyword evidence="6" id="KW-0732">Signal</keyword>
<gene>
    <name evidence="17" type="ORF">prwr041_17360</name>
</gene>
<evidence type="ECO:0000256" key="15">
    <source>
        <dbReference type="ARBA" id="ARBA00023180"/>
    </source>
</evidence>
<evidence type="ECO:0000259" key="16">
    <source>
        <dbReference type="Pfam" id="PF12810"/>
    </source>
</evidence>
<keyword evidence="10" id="KW-1133">Transmembrane helix</keyword>
<evidence type="ECO:0000256" key="4">
    <source>
        <dbReference type="ARBA" id="ARBA00022679"/>
    </source>
</evidence>
<evidence type="ECO:0000256" key="5">
    <source>
        <dbReference type="ARBA" id="ARBA00022692"/>
    </source>
</evidence>
<dbReference type="InterPro" id="IPR055163">
    <property type="entry name" value="ALK/LTK-like_GRD"/>
</dbReference>
<keyword evidence="8" id="KW-0418">Kinase</keyword>
<comment type="subcellular location">
    <subcellularLocation>
        <location evidence="1">Cell membrane</location>
        <topology evidence="1">Single-pass type I membrane protein</topology>
    </subcellularLocation>
</comment>
<evidence type="ECO:0000256" key="8">
    <source>
        <dbReference type="ARBA" id="ARBA00022777"/>
    </source>
</evidence>
<feature type="domain" description="ALK/LTK-like glycine-rich" evidence="16">
    <location>
        <begin position="288"/>
        <end position="509"/>
    </location>
</feature>